<dbReference type="FunFam" id="3.30.565.10:FF:000006">
    <property type="entry name" value="Sensor histidine kinase WalK"/>
    <property type="match status" value="1"/>
</dbReference>
<dbReference type="InterPro" id="IPR005467">
    <property type="entry name" value="His_kinase_dom"/>
</dbReference>
<comment type="caution">
    <text evidence="11">The sequence shown here is derived from an EMBL/GenBank/DDBJ whole genome shotgun (WGS) entry which is preliminary data.</text>
</comment>
<feature type="transmembrane region" description="Helical" evidence="8">
    <location>
        <begin position="27"/>
        <end position="46"/>
    </location>
</feature>
<keyword evidence="7 8" id="KW-0472">Membrane</keyword>
<dbReference type="InterPro" id="IPR036890">
    <property type="entry name" value="HATPase_C_sf"/>
</dbReference>
<name>A0A2H0RBQ9_9BACT</name>
<evidence type="ECO:0000259" key="9">
    <source>
        <dbReference type="PROSITE" id="PS50109"/>
    </source>
</evidence>
<dbReference type="InterPro" id="IPR035965">
    <property type="entry name" value="PAS-like_dom_sf"/>
</dbReference>
<dbReference type="EMBL" id="PCXV01000041">
    <property type="protein sequence ID" value="PIR43969.1"/>
    <property type="molecule type" value="Genomic_DNA"/>
</dbReference>
<evidence type="ECO:0000256" key="6">
    <source>
        <dbReference type="ARBA" id="ARBA00023012"/>
    </source>
</evidence>
<evidence type="ECO:0000256" key="7">
    <source>
        <dbReference type="ARBA" id="ARBA00023136"/>
    </source>
</evidence>
<dbReference type="InterPro" id="IPR036097">
    <property type="entry name" value="HisK_dim/P_sf"/>
</dbReference>
<evidence type="ECO:0000256" key="1">
    <source>
        <dbReference type="ARBA" id="ARBA00000085"/>
    </source>
</evidence>
<keyword evidence="8" id="KW-1133">Transmembrane helix</keyword>
<dbReference type="SUPFAM" id="SSF55874">
    <property type="entry name" value="ATPase domain of HSP90 chaperone/DNA topoisomerase II/histidine kinase"/>
    <property type="match status" value="1"/>
</dbReference>
<proteinExistence type="predicted"/>
<dbReference type="Gene3D" id="3.30.450.20">
    <property type="entry name" value="PAS domain"/>
    <property type="match status" value="1"/>
</dbReference>
<dbReference type="GO" id="GO:0005886">
    <property type="term" value="C:plasma membrane"/>
    <property type="evidence" value="ECO:0007669"/>
    <property type="project" value="TreeGrafter"/>
</dbReference>
<reference evidence="11 12" key="1">
    <citation type="submission" date="2017-09" db="EMBL/GenBank/DDBJ databases">
        <title>Depth-based differentiation of microbial function through sediment-hosted aquifers and enrichment of novel symbionts in the deep terrestrial subsurface.</title>
        <authorList>
            <person name="Probst A.J."/>
            <person name="Ladd B."/>
            <person name="Jarett J.K."/>
            <person name="Geller-Mcgrath D.E."/>
            <person name="Sieber C.M."/>
            <person name="Emerson J.B."/>
            <person name="Anantharaman K."/>
            <person name="Thomas B.C."/>
            <person name="Malmstrom R."/>
            <person name="Stieglmeier M."/>
            <person name="Klingl A."/>
            <person name="Woyke T."/>
            <person name="Ryan C.M."/>
            <person name="Banfield J.F."/>
        </authorList>
    </citation>
    <scope>NUCLEOTIDE SEQUENCE [LARGE SCALE GENOMIC DNA]</scope>
    <source>
        <strain evidence="11">CG10_big_fil_rev_8_21_14_0_10_31_9</strain>
    </source>
</reference>
<dbReference type="PROSITE" id="PS50109">
    <property type="entry name" value="HIS_KIN"/>
    <property type="match status" value="1"/>
</dbReference>
<keyword evidence="4" id="KW-0808">Transferase</keyword>
<dbReference type="SUPFAM" id="SSF55785">
    <property type="entry name" value="PYP-like sensor domain (PAS domain)"/>
    <property type="match status" value="1"/>
</dbReference>
<dbReference type="EC" id="2.7.13.3" evidence="2"/>
<dbReference type="CDD" id="cd00082">
    <property type="entry name" value="HisKA"/>
    <property type="match status" value="1"/>
</dbReference>
<feature type="transmembrane region" description="Helical" evidence="8">
    <location>
        <begin position="5"/>
        <end position="21"/>
    </location>
</feature>
<dbReference type="PANTHER" id="PTHR45453">
    <property type="entry name" value="PHOSPHATE REGULON SENSOR PROTEIN PHOR"/>
    <property type="match status" value="1"/>
</dbReference>
<dbReference type="Proteomes" id="UP000231602">
    <property type="component" value="Unassembled WGS sequence"/>
</dbReference>
<dbReference type="SUPFAM" id="SSF47384">
    <property type="entry name" value="Homodimeric domain of signal transducing histidine kinase"/>
    <property type="match status" value="1"/>
</dbReference>
<evidence type="ECO:0000256" key="4">
    <source>
        <dbReference type="ARBA" id="ARBA00022679"/>
    </source>
</evidence>
<dbReference type="Pfam" id="PF00512">
    <property type="entry name" value="HisKA"/>
    <property type="match status" value="1"/>
</dbReference>
<keyword evidence="6" id="KW-0902">Two-component regulatory system</keyword>
<feature type="domain" description="PAS" evidence="10">
    <location>
        <begin position="58"/>
        <end position="103"/>
    </location>
</feature>
<keyword evidence="3" id="KW-0597">Phosphoprotein</keyword>
<accession>A0A2H0RBQ9</accession>
<dbReference type="GO" id="GO:0004721">
    <property type="term" value="F:phosphoprotein phosphatase activity"/>
    <property type="evidence" value="ECO:0007669"/>
    <property type="project" value="TreeGrafter"/>
</dbReference>
<evidence type="ECO:0000256" key="2">
    <source>
        <dbReference type="ARBA" id="ARBA00012438"/>
    </source>
</evidence>
<feature type="domain" description="Histidine kinase" evidence="9">
    <location>
        <begin position="194"/>
        <end position="412"/>
    </location>
</feature>
<dbReference type="PRINTS" id="PR00344">
    <property type="entry name" value="BCTRLSENSOR"/>
</dbReference>
<sequence length="425" mass="48036">MRLFWYFLPFILIIAIIDVFYLPAVWILISLGILIILASIIFINNLRSATLNLEIKIERNQLKSIITNLLDGIIAYDENFRILIFNKESEQIFNLKSEEALSQIFTPDLAKEPKFFLISQVLFPSLAPVVIRRTEGGIYPQVIDMSFSNPKVDLRVTTDKIIDSNGRLLGFVKIVHDRTRELGILKSKSEFIEVAAHQLRTPLTSINWIFEELLNENLTEGQKEMAAMGKVATSTVLKTVNDLLDVSQIEEGRYGYKFQNIDITSFTEGILDDILPTAKQAGIKVYLKKPELPINISADPQKLSIAVSNLIVNAIKYNTENGEVIVEIKKVEDKPYVQISVKDTGIGIPSDDIKNLFTKFFRADNAQKSVTDGTGLGLYITKNVINRHGGEIWAESQMNRGTTFYFTLPLDPNLMPQVESVFLEE</sequence>
<keyword evidence="5" id="KW-0418">Kinase</keyword>
<evidence type="ECO:0000313" key="11">
    <source>
        <dbReference type="EMBL" id="PIR43969.1"/>
    </source>
</evidence>
<dbReference type="InterPro" id="IPR004358">
    <property type="entry name" value="Sig_transdc_His_kin-like_C"/>
</dbReference>
<dbReference type="InterPro" id="IPR000014">
    <property type="entry name" value="PAS"/>
</dbReference>
<dbReference type="InterPro" id="IPR003594">
    <property type="entry name" value="HATPase_dom"/>
</dbReference>
<evidence type="ECO:0000256" key="5">
    <source>
        <dbReference type="ARBA" id="ARBA00022777"/>
    </source>
</evidence>
<dbReference type="Gene3D" id="3.30.565.10">
    <property type="entry name" value="Histidine kinase-like ATPase, C-terminal domain"/>
    <property type="match status" value="1"/>
</dbReference>
<dbReference type="CDD" id="cd00075">
    <property type="entry name" value="HATPase"/>
    <property type="match status" value="1"/>
</dbReference>
<evidence type="ECO:0000259" key="10">
    <source>
        <dbReference type="PROSITE" id="PS50112"/>
    </source>
</evidence>
<organism evidence="11 12">
    <name type="scientific">Candidatus Wolfebacteria bacterium CG10_big_fil_rev_8_21_14_0_10_31_9</name>
    <dbReference type="NCBI Taxonomy" id="1975070"/>
    <lineage>
        <taxon>Bacteria</taxon>
        <taxon>Candidatus Wolfeibacteriota</taxon>
    </lineage>
</organism>
<dbReference type="PROSITE" id="PS50112">
    <property type="entry name" value="PAS"/>
    <property type="match status" value="1"/>
</dbReference>
<dbReference type="InterPro" id="IPR003661">
    <property type="entry name" value="HisK_dim/P_dom"/>
</dbReference>
<evidence type="ECO:0000313" key="12">
    <source>
        <dbReference type="Proteomes" id="UP000231602"/>
    </source>
</evidence>
<comment type="catalytic activity">
    <reaction evidence="1">
        <text>ATP + protein L-histidine = ADP + protein N-phospho-L-histidine.</text>
        <dbReference type="EC" id="2.7.13.3"/>
    </reaction>
</comment>
<gene>
    <name evidence="11" type="ORF">COV23_02460</name>
</gene>
<evidence type="ECO:0000256" key="8">
    <source>
        <dbReference type="SAM" id="Phobius"/>
    </source>
</evidence>
<dbReference type="Pfam" id="PF02518">
    <property type="entry name" value="HATPase_c"/>
    <property type="match status" value="1"/>
</dbReference>
<dbReference type="SMART" id="SM00388">
    <property type="entry name" value="HisKA"/>
    <property type="match status" value="1"/>
</dbReference>
<evidence type="ECO:0000256" key="3">
    <source>
        <dbReference type="ARBA" id="ARBA00022553"/>
    </source>
</evidence>
<dbReference type="SMART" id="SM00387">
    <property type="entry name" value="HATPase_c"/>
    <property type="match status" value="1"/>
</dbReference>
<dbReference type="PANTHER" id="PTHR45453:SF1">
    <property type="entry name" value="PHOSPHATE REGULON SENSOR PROTEIN PHOR"/>
    <property type="match status" value="1"/>
</dbReference>
<dbReference type="Gene3D" id="1.10.287.130">
    <property type="match status" value="1"/>
</dbReference>
<protein>
    <recommendedName>
        <fullName evidence="2">histidine kinase</fullName>
        <ecNumber evidence="2">2.7.13.3</ecNumber>
    </recommendedName>
</protein>
<dbReference type="AlphaFoldDB" id="A0A2H0RBQ9"/>
<dbReference type="GO" id="GO:0000155">
    <property type="term" value="F:phosphorelay sensor kinase activity"/>
    <property type="evidence" value="ECO:0007669"/>
    <property type="project" value="InterPro"/>
</dbReference>
<dbReference type="InterPro" id="IPR050351">
    <property type="entry name" value="BphY/WalK/GraS-like"/>
</dbReference>
<keyword evidence="8" id="KW-0812">Transmembrane</keyword>
<dbReference type="GO" id="GO:0016036">
    <property type="term" value="P:cellular response to phosphate starvation"/>
    <property type="evidence" value="ECO:0007669"/>
    <property type="project" value="TreeGrafter"/>
</dbReference>